<protein>
    <submittedName>
        <fullName evidence="2">Uncharacterized protein</fullName>
    </submittedName>
</protein>
<evidence type="ECO:0000256" key="1">
    <source>
        <dbReference type="SAM" id="SignalP"/>
    </source>
</evidence>
<keyword evidence="1" id="KW-0732">Signal</keyword>
<feature type="chain" id="PRO_5004485793" evidence="1">
    <location>
        <begin position="27"/>
        <end position="343"/>
    </location>
</feature>
<keyword evidence="3" id="KW-1185">Reference proteome</keyword>
<dbReference type="EMBL" id="HF951689">
    <property type="protein sequence ID" value="CCW35826.1"/>
    <property type="molecule type" value="Genomic_DNA"/>
</dbReference>
<reference evidence="3" key="1">
    <citation type="submission" date="2013-03" db="EMBL/GenBank/DDBJ databases">
        <title>Genome sequence of Chthonomonas calidirosea, the first sequenced genome from the Armatimonadetes phylum (formally candidate division OP10).</title>
        <authorList>
            <person name="Lee K.C.Y."/>
            <person name="Morgan X.C."/>
            <person name="Dunfield P.F."/>
            <person name="Tamas I."/>
            <person name="Houghton K.M."/>
            <person name="Vyssotski M."/>
            <person name="Ryan J.L.J."/>
            <person name="Lagutin K."/>
            <person name="McDonald I.R."/>
            <person name="Stott M.B."/>
        </authorList>
    </citation>
    <scope>NUCLEOTIDE SEQUENCE [LARGE SCALE GENOMIC DNA]</scope>
    <source>
        <strain evidence="3">DSM 23976 / ICMP 18418 / T49</strain>
    </source>
</reference>
<evidence type="ECO:0000313" key="2">
    <source>
        <dbReference type="EMBL" id="CCW35826.1"/>
    </source>
</evidence>
<dbReference type="KEGG" id="ccz:CCALI_02019"/>
<proteinExistence type="predicted"/>
<gene>
    <name evidence="2" type="ORF">CCALI_02019</name>
</gene>
<sequence length="343" mass="36738">MCKSSRIVRAVFYSCVLALVALPCHAQQKSAPPSPQSSAPAATGPLLTYALQPGSVMHYLVTAYFDGHFPPFDQPGDPPVHLLAHMEYVAHVGQPQQDGLPVDFTVTKVDMQLLQKEVPIGAKVDPKQVVPFPIELEQAQKALNTSVVLRPDGSIARILTAPNNMVRVNVGIDLRKLFMIVMPVILPNSAVTLGMSWTSKEGVIGTAPAQVAYTNKLSAMQPDGANLNLKIVQTATSQIDDTLDSSGMATNDKQHEVSRLQGTASLTGWMNYFGTPVLASNGIKTYAVRMQKGLFKLAVKLKQTPLSNAAVSSSTTPPNVTTTGNVDVTARFVVQALEQTASH</sequence>
<dbReference type="InParanoid" id="S0EVK1"/>
<dbReference type="RefSeq" id="WP_016483350.1">
    <property type="nucleotide sequence ID" value="NC_021487.1"/>
</dbReference>
<dbReference type="STRING" id="454171.CP488_02070"/>
<accession>S0EVK1</accession>
<evidence type="ECO:0000313" key="3">
    <source>
        <dbReference type="Proteomes" id="UP000014227"/>
    </source>
</evidence>
<dbReference type="AlphaFoldDB" id="S0EVK1"/>
<dbReference type="PATRIC" id="fig|1303518.3.peg.2084"/>
<dbReference type="Proteomes" id="UP000014227">
    <property type="component" value="Chromosome I"/>
</dbReference>
<dbReference type="HOGENOM" id="CLU_808213_0_0_0"/>
<feature type="signal peptide" evidence="1">
    <location>
        <begin position="1"/>
        <end position="26"/>
    </location>
</feature>
<name>S0EVK1_CHTCT</name>
<organism evidence="2 3">
    <name type="scientific">Chthonomonas calidirosea (strain DSM 23976 / ICMP 18418 / T49)</name>
    <dbReference type="NCBI Taxonomy" id="1303518"/>
    <lineage>
        <taxon>Bacteria</taxon>
        <taxon>Bacillati</taxon>
        <taxon>Armatimonadota</taxon>
        <taxon>Chthonomonadia</taxon>
        <taxon>Chthonomonadales</taxon>
        <taxon>Chthonomonadaceae</taxon>
        <taxon>Chthonomonas</taxon>
    </lineage>
</organism>